<dbReference type="GO" id="GO:0016762">
    <property type="term" value="F:xyloglucan:xyloglucosyl transferase activity"/>
    <property type="evidence" value="ECO:0007669"/>
    <property type="project" value="UniProtKB-EC"/>
</dbReference>
<dbReference type="PIRSF" id="PIRSF005604">
    <property type="entry name" value="XET"/>
    <property type="match status" value="1"/>
</dbReference>
<dbReference type="PROSITE" id="PS51762">
    <property type="entry name" value="GH16_2"/>
    <property type="match status" value="1"/>
</dbReference>
<accession>A0AAV8F4B0</accession>
<evidence type="ECO:0000256" key="3">
    <source>
        <dbReference type="ARBA" id="ARBA00023157"/>
    </source>
</evidence>
<dbReference type="EC" id="2.4.1.207" evidence="8"/>
<organism evidence="11 12">
    <name type="scientific">Rhynchospora pubera</name>
    <dbReference type="NCBI Taxonomy" id="906938"/>
    <lineage>
        <taxon>Eukaryota</taxon>
        <taxon>Viridiplantae</taxon>
        <taxon>Streptophyta</taxon>
        <taxon>Embryophyta</taxon>
        <taxon>Tracheophyta</taxon>
        <taxon>Spermatophyta</taxon>
        <taxon>Magnoliopsida</taxon>
        <taxon>Liliopsida</taxon>
        <taxon>Poales</taxon>
        <taxon>Cyperaceae</taxon>
        <taxon>Cyperoideae</taxon>
        <taxon>Rhynchosporeae</taxon>
        <taxon>Rhynchospora</taxon>
    </lineage>
</organism>
<dbReference type="PROSITE" id="PS01034">
    <property type="entry name" value="GH16_1"/>
    <property type="match status" value="1"/>
</dbReference>
<dbReference type="InterPro" id="IPR000757">
    <property type="entry name" value="Beta-glucanase-like"/>
</dbReference>
<keyword evidence="5 8" id="KW-0326">Glycosidase</keyword>
<reference evidence="11" key="1">
    <citation type="submission" date="2022-08" db="EMBL/GenBank/DDBJ databases">
        <authorList>
            <person name="Marques A."/>
        </authorList>
    </citation>
    <scope>NUCLEOTIDE SEQUENCE</scope>
    <source>
        <strain evidence="11">RhyPub2mFocal</strain>
        <tissue evidence="11">Leaves</tissue>
    </source>
</reference>
<feature type="transmembrane region" description="Helical" evidence="9">
    <location>
        <begin position="61"/>
        <end position="81"/>
    </location>
</feature>
<protein>
    <recommendedName>
        <fullName evidence="8">Xyloglucan endotransglucosylase/hydrolase</fullName>
        <ecNumber evidence="8">2.4.1.207</ecNumber>
    </recommendedName>
</protein>
<gene>
    <name evidence="11" type="ORF">LUZ62_039479</name>
</gene>
<evidence type="ECO:0000256" key="5">
    <source>
        <dbReference type="ARBA" id="ARBA00023295"/>
    </source>
</evidence>
<dbReference type="GO" id="GO:0071555">
    <property type="term" value="P:cell wall organization"/>
    <property type="evidence" value="ECO:0007669"/>
    <property type="project" value="UniProtKB-KW"/>
</dbReference>
<dbReference type="InterPro" id="IPR008263">
    <property type="entry name" value="GH16_AS"/>
</dbReference>
<keyword evidence="2 8" id="KW-0378">Hydrolase</keyword>
<keyword evidence="9" id="KW-1133">Transmembrane helix</keyword>
<comment type="PTM">
    <text evidence="8">Contains at least one intrachain disulfide bond essential for its enzymatic activity.</text>
</comment>
<dbReference type="Pfam" id="PF06955">
    <property type="entry name" value="XET_C"/>
    <property type="match status" value="1"/>
</dbReference>
<keyword evidence="9" id="KW-0812">Transmembrane</keyword>
<evidence type="ECO:0000256" key="1">
    <source>
        <dbReference type="ARBA" id="ARBA00022679"/>
    </source>
</evidence>
<keyword evidence="9" id="KW-0472">Membrane</keyword>
<sequence length="321" mass="36870">MATAKVLFSILASLLVLEQALALATFDTDTVCIWGEDNCQIHGDNLTLILNQWSGITKWHFHMHIFLSSLCTVIFLAMHFFSGAAVKGTKEFLFGYVSKRIKLVPDNSAAVVTTYYASSPWVSTENDTHDEIDFEFLGNVTGEPYTIHTNIFVNGIGNKEEQFKSWFDPTSDYHNYTIFWSPYVVVWSIDDIVLRVFKNNKDKGIPFPKTRPMTVYSSIWNADDWACQGGQVKTNWTHQPFIARYLNYEDSVCLWTGTNSIQDCSAVTPENWYMAPQFRQLAPSQIDNMNDVRSYYMIYDYCSDTKRFNGAMPQECYLSPY</sequence>
<keyword evidence="3" id="KW-1015">Disulfide bond</keyword>
<dbReference type="InterPro" id="IPR044791">
    <property type="entry name" value="Beta-glucanase/XTH"/>
</dbReference>
<feature type="signal peptide" evidence="8">
    <location>
        <begin position="1"/>
        <end position="22"/>
    </location>
</feature>
<evidence type="ECO:0000256" key="4">
    <source>
        <dbReference type="ARBA" id="ARBA00023180"/>
    </source>
</evidence>
<dbReference type="Gene3D" id="2.60.120.200">
    <property type="match status" value="1"/>
</dbReference>
<comment type="caution">
    <text evidence="11">The sequence shown here is derived from an EMBL/GenBank/DDBJ whole genome shotgun (WGS) entry which is preliminary data.</text>
</comment>
<dbReference type="SUPFAM" id="SSF49899">
    <property type="entry name" value="Concanavalin A-like lectins/glucanases"/>
    <property type="match status" value="1"/>
</dbReference>
<dbReference type="InterPro" id="IPR016455">
    <property type="entry name" value="XTH"/>
</dbReference>
<feature type="chain" id="PRO_5043090994" description="Xyloglucan endotransglucosylase/hydrolase" evidence="8">
    <location>
        <begin position="23"/>
        <end position="321"/>
    </location>
</feature>
<name>A0AAV8F4B0_9POAL</name>
<dbReference type="Pfam" id="PF00722">
    <property type="entry name" value="Glyco_hydro_16"/>
    <property type="match status" value="1"/>
</dbReference>
<keyword evidence="8" id="KW-0052">Apoplast</keyword>
<dbReference type="GO" id="GO:0048046">
    <property type="term" value="C:apoplast"/>
    <property type="evidence" value="ECO:0007669"/>
    <property type="project" value="UniProtKB-SubCell"/>
</dbReference>
<evidence type="ECO:0000313" key="12">
    <source>
        <dbReference type="Proteomes" id="UP001140206"/>
    </source>
</evidence>
<keyword evidence="8" id="KW-0961">Cell wall biogenesis/degradation</keyword>
<dbReference type="InterPro" id="IPR010713">
    <property type="entry name" value="XET_C"/>
</dbReference>
<feature type="active site" description="Proton donor" evidence="6">
    <location>
        <position position="135"/>
    </location>
</feature>
<dbReference type="EMBL" id="JAMFTS010000002">
    <property type="protein sequence ID" value="KAJ4788233.1"/>
    <property type="molecule type" value="Genomic_DNA"/>
</dbReference>
<comment type="function">
    <text evidence="8">Catalyzes xyloglucan endohydrolysis (XEH) and/or endotransglycosylation (XET). Cleaves and religates xyloglucan polymers, an essential constituent of the primary cell wall, and thereby participates in cell wall construction of growing tissues.</text>
</comment>
<keyword evidence="8" id="KW-0964">Secreted</keyword>
<dbReference type="GO" id="GO:0042546">
    <property type="term" value="P:cell wall biogenesis"/>
    <property type="evidence" value="ECO:0007669"/>
    <property type="project" value="InterPro"/>
</dbReference>
<feature type="domain" description="GH16" evidence="10">
    <location>
        <begin position="24"/>
        <end position="245"/>
    </location>
</feature>
<dbReference type="Proteomes" id="UP001140206">
    <property type="component" value="Chromosome 2"/>
</dbReference>
<dbReference type="GO" id="GO:0004553">
    <property type="term" value="F:hydrolase activity, hydrolyzing O-glycosyl compounds"/>
    <property type="evidence" value="ECO:0007669"/>
    <property type="project" value="InterPro"/>
</dbReference>
<proteinExistence type="inferred from homology"/>
<evidence type="ECO:0000256" key="2">
    <source>
        <dbReference type="ARBA" id="ARBA00022801"/>
    </source>
</evidence>
<dbReference type="GO" id="GO:0010411">
    <property type="term" value="P:xyloglucan metabolic process"/>
    <property type="evidence" value="ECO:0007669"/>
    <property type="project" value="InterPro"/>
</dbReference>
<evidence type="ECO:0000256" key="7">
    <source>
        <dbReference type="PIRSR" id="PIRSR005604-2"/>
    </source>
</evidence>
<comment type="subcellular location">
    <subcellularLocation>
        <location evidence="8">Secreted</location>
        <location evidence="8">Cell wall</location>
    </subcellularLocation>
    <subcellularLocation>
        <location evidence="8">Secreted</location>
        <location evidence="8">Extracellular space</location>
        <location evidence="8">Apoplast</location>
    </subcellularLocation>
</comment>
<dbReference type="PANTHER" id="PTHR31062">
    <property type="entry name" value="XYLOGLUCAN ENDOTRANSGLUCOSYLASE/HYDROLASE PROTEIN 8-RELATED"/>
    <property type="match status" value="1"/>
</dbReference>
<evidence type="ECO:0000259" key="10">
    <source>
        <dbReference type="PROSITE" id="PS51762"/>
    </source>
</evidence>
<comment type="similarity">
    <text evidence="8">Belongs to the glycosyl hydrolase 16 family.</text>
</comment>
<evidence type="ECO:0000256" key="8">
    <source>
        <dbReference type="RuleBase" id="RU361120"/>
    </source>
</evidence>
<evidence type="ECO:0000256" key="9">
    <source>
        <dbReference type="SAM" id="Phobius"/>
    </source>
</evidence>
<keyword evidence="8" id="KW-0134">Cell wall</keyword>
<evidence type="ECO:0000256" key="6">
    <source>
        <dbReference type="PIRSR" id="PIRSR005604-1"/>
    </source>
</evidence>
<dbReference type="AlphaFoldDB" id="A0AAV8F4B0"/>
<feature type="glycosylation site" description="N-linked (GlcNAc...) asparagine" evidence="7">
    <location>
        <position position="139"/>
    </location>
</feature>
<keyword evidence="4" id="KW-0325">Glycoprotein</keyword>
<keyword evidence="1 8" id="KW-0808">Transferase</keyword>
<feature type="active site" description="Nucleophile" evidence="6">
    <location>
        <position position="131"/>
    </location>
</feature>
<evidence type="ECO:0000313" key="11">
    <source>
        <dbReference type="EMBL" id="KAJ4788233.1"/>
    </source>
</evidence>
<keyword evidence="8" id="KW-0732">Signal</keyword>
<dbReference type="InterPro" id="IPR013320">
    <property type="entry name" value="ConA-like_dom_sf"/>
</dbReference>
<keyword evidence="12" id="KW-1185">Reference proteome</keyword>